<dbReference type="InterPro" id="IPR008979">
    <property type="entry name" value="Galactose-bd-like_sf"/>
</dbReference>
<evidence type="ECO:0000259" key="4">
    <source>
        <dbReference type="PROSITE" id="PS51829"/>
    </source>
</evidence>
<dbReference type="NCBIfam" id="TIGR04183">
    <property type="entry name" value="Por_Secre_tail"/>
    <property type="match status" value="1"/>
</dbReference>
<protein>
    <recommendedName>
        <fullName evidence="4">P/Homo B domain-containing protein</fullName>
    </recommendedName>
</protein>
<reference evidence="5" key="1">
    <citation type="journal article" date="2014" name="Int. J. Syst. Evol. Microbiol.">
        <title>Complete genome sequence of Corynebacterium casei LMG S-19264T (=DSM 44701T), isolated from a smear-ripened cheese.</title>
        <authorList>
            <consortium name="US DOE Joint Genome Institute (JGI-PGF)"/>
            <person name="Walter F."/>
            <person name="Albersmeier A."/>
            <person name="Kalinowski J."/>
            <person name="Ruckert C."/>
        </authorList>
    </citation>
    <scope>NUCLEOTIDE SEQUENCE</scope>
    <source>
        <strain evidence="5">CGMCC 1.12751</strain>
    </source>
</reference>
<feature type="domain" description="P/Homo B" evidence="4">
    <location>
        <begin position="244"/>
        <end position="414"/>
    </location>
</feature>
<keyword evidence="1" id="KW-0645">Protease</keyword>
<gene>
    <name evidence="5" type="ORF">GCM10010976_23850</name>
</gene>
<evidence type="ECO:0000256" key="3">
    <source>
        <dbReference type="ARBA" id="ARBA00022801"/>
    </source>
</evidence>
<keyword evidence="6" id="KW-1185">Reference proteome</keyword>
<accession>A0A917GN30</accession>
<dbReference type="GO" id="GO:0006508">
    <property type="term" value="P:proteolysis"/>
    <property type="evidence" value="ECO:0007669"/>
    <property type="project" value="UniProtKB-KW"/>
</dbReference>
<dbReference type="EMBL" id="BMFQ01000003">
    <property type="protein sequence ID" value="GGG51923.1"/>
    <property type="molecule type" value="Genomic_DNA"/>
</dbReference>
<dbReference type="Gene3D" id="2.60.120.380">
    <property type="match status" value="1"/>
</dbReference>
<dbReference type="SUPFAM" id="SSF49785">
    <property type="entry name" value="Galactose-binding domain-like"/>
    <property type="match status" value="1"/>
</dbReference>
<dbReference type="Pfam" id="PF01483">
    <property type="entry name" value="P_proprotein"/>
    <property type="match status" value="1"/>
</dbReference>
<organism evidence="5 6">
    <name type="scientific">Bizionia arctica</name>
    <dbReference type="NCBI Taxonomy" id="1495645"/>
    <lineage>
        <taxon>Bacteria</taxon>
        <taxon>Pseudomonadati</taxon>
        <taxon>Bacteroidota</taxon>
        <taxon>Flavobacteriia</taxon>
        <taxon>Flavobacteriales</taxon>
        <taxon>Flavobacteriaceae</taxon>
        <taxon>Bizionia</taxon>
    </lineage>
</organism>
<dbReference type="Gene3D" id="2.60.120.260">
    <property type="entry name" value="Galactose-binding domain-like"/>
    <property type="match status" value="1"/>
</dbReference>
<proteinExistence type="predicted"/>
<name>A0A917GN30_9FLAO</name>
<dbReference type="Proteomes" id="UP000625976">
    <property type="component" value="Unassembled WGS sequence"/>
</dbReference>
<reference evidence="5" key="2">
    <citation type="submission" date="2020-09" db="EMBL/GenBank/DDBJ databases">
        <authorList>
            <person name="Sun Q."/>
            <person name="Zhou Y."/>
        </authorList>
    </citation>
    <scope>NUCLEOTIDE SEQUENCE</scope>
    <source>
        <strain evidence="5">CGMCC 1.12751</strain>
    </source>
</reference>
<keyword evidence="3" id="KW-0378">Hydrolase</keyword>
<dbReference type="Pfam" id="PF18962">
    <property type="entry name" value="Por_Secre_tail"/>
    <property type="match status" value="1"/>
</dbReference>
<sequence>MKNFSILIIYLLCAIGYSQEDSKLSSNLPISIQTHSLVSPSQQTNPVSIANSLIPSKANLLTNQSYTGNLRDNCSEENPSDFFELGFLVSAPWQLAATDITVPANIDFTLNTITFNFLVDPNQNITSADIIIFGNGIGVPTDSVIISNQLAVNPVSQTFTGIVEGFDVIQVVFDLNPVLLVGKPGITTTYWVGILATASSGDAYIEATTENRAGMPWAVSYDQGIFWFTQLESDLVYTFDGDCTPTGDCVNTPYTASGLPFDIDGSETLTLDCTNAPNLIPISVTDVAAIGTDAIIESVFIEMTHSITSDLALYLVSPDGTEILLVEGVGGNVANGFNGTTFQDGGVDILTATAPFGSGPYQPMGGDFETQLTGQNITGDWNLKVCDNVTNNTGQVLQFEINFCIQPDYGNDFCSTATPISCGEVINGTTIDNTNQGGQVYGSQDSWYTYTGNGQLEFVTIALCDSSYDFDTRLIVYDACDGNIVAQNTNSCGVRSRVTFTSDGLTTYYIAVEGFKATDAGAYTLTADCILVQDPPANDMIVNSIDVDEIGFPYTDPAVELPSATLENALPGGCPINRIAVWYNFVAAYDGVVTATIANPLGSRWVIFYTAPNENSIETDLYAADPSNYACSERSTASIPVVAGQAYYIFVSNSLAVSDVIIEADYTLGINEDVFEGFTLYPNPATDILNLKSFQNIENVDVYNLLGQKLIENSINATHGQIDLSTLSAGAYMVQVTINGRKGMYKILKK</sequence>
<comment type="caution">
    <text evidence="5">The sequence shown here is derived from an EMBL/GenBank/DDBJ whole genome shotgun (WGS) entry which is preliminary data.</text>
</comment>
<evidence type="ECO:0000256" key="2">
    <source>
        <dbReference type="ARBA" id="ARBA00022729"/>
    </source>
</evidence>
<dbReference type="InterPro" id="IPR002884">
    <property type="entry name" value="P_dom"/>
</dbReference>
<dbReference type="RefSeq" id="WP_188465176.1">
    <property type="nucleotide sequence ID" value="NZ_BMFQ01000003.1"/>
</dbReference>
<evidence type="ECO:0000313" key="6">
    <source>
        <dbReference type="Proteomes" id="UP000625976"/>
    </source>
</evidence>
<dbReference type="AlphaFoldDB" id="A0A917GN30"/>
<dbReference type="GO" id="GO:0004252">
    <property type="term" value="F:serine-type endopeptidase activity"/>
    <property type="evidence" value="ECO:0007669"/>
    <property type="project" value="InterPro"/>
</dbReference>
<evidence type="ECO:0000313" key="5">
    <source>
        <dbReference type="EMBL" id="GGG51923.1"/>
    </source>
</evidence>
<dbReference type="PROSITE" id="PS51829">
    <property type="entry name" value="P_HOMO_B"/>
    <property type="match status" value="1"/>
</dbReference>
<keyword evidence="2" id="KW-0732">Signal</keyword>
<evidence type="ECO:0000256" key="1">
    <source>
        <dbReference type="ARBA" id="ARBA00022670"/>
    </source>
</evidence>
<dbReference type="InterPro" id="IPR026444">
    <property type="entry name" value="Secre_tail"/>
</dbReference>